<organism evidence="1 2">
    <name type="scientific">Brachionus calyciflorus</name>
    <dbReference type="NCBI Taxonomy" id="104777"/>
    <lineage>
        <taxon>Eukaryota</taxon>
        <taxon>Metazoa</taxon>
        <taxon>Spiralia</taxon>
        <taxon>Gnathifera</taxon>
        <taxon>Rotifera</taxon>
        <taxon>Eurotatoria</taxon>
        <taxon>Monogononta</taxon>
        <taxon>Pseudotrocha</taxon>
        <taxon>Ploima</taxon>
        <taxon>Brachionidae</taxon>
        <taxon>Brachionus</taxon>
    </lineage>
</organism>
<dbReference type="EMBL" id="CAJNOC010000270">
    <property type="protein sequence ID" value="CAF0736543.1"/>
    <property type="molecule type" value="Genomic_DNA"/>
</dbReference>
<name>A0A813NKI5_9BILA</name>
<accession>A0A813NKI5</accession>
<sequence>MKRQIAKFKTQLKKKRYEPEEMPRVIFAHDKKILIHKNVLECDAMELMMGLEEMNKDMFESSKIKIDIESYGDLFVSNVIDAKYFDSREEFDHFYVEDPFIFSHQFEKKSSYFPTISFDDILNLIELTIFIDLEYYKTKNDELEKDIGRKLDKKLVEMTEEELELLEEELFYKLMCKLYGPEPNGESDDVQEEKCYSKKIIFKDFRVLSEHEYKVLATARRGDRYFTFEYITSSPNHDRYFDDSDFNSD</sequence>
<evidence type="ECO:0000313" key="2">
    <source>
        <dbReference type="Proteomes" id="UP000663879"/>
    </source>
</evidence>
<proteinExistence type="predicted"/>
<dbReference type="AlphaFoldDB" id="A0A813NKI5"/>
<protein>
    <submittedName>
        <fullName evidence="1">Uncharacterized protein</fullName>
    </submittedName>
</protein>
<comment type="caution">
    <text evidence="1">The sequence shown here is derived from an EMBL/GenBank/DDBJ whole genome shotgun (WGS) entry which is preliminary data.</text>
</comment>
<keyword evidence="2" id="KW-1185">Reference proteome</keyword>
<dbReference type="Proteomes" id="UP000663879">
    <property type="component" value="Unassembled WGS sequence"/>
</dbReference>
<reference evidence="1" key="1">
    <citation type="submission" date="2021-02" db="EMBL/GenBank/DDBJ databases">
        <authorList>
            <person name="Nowell W R."/>
        </authorList>
    </citation>
    <scope>NUCLEOTIDE SEQUENCE</scope>
    <source>
        <strain evidence="1">Ploen Becks lab</strain>
    </source>
</reference>
<gene>
    <name evidence="1" type="ORF">OXX778_LOCUS3155</name>
</gene>
<evidence type="ECO:0000313" key="1">
    <source>
        <dbReference type="EMBL" id="CAF0736543.1"/>
    </source>
</evidence>